<dbReference type="RefSeq" id="WP_145045778.1">
    <property type="nucleotide sequence ID" value="NZ_CP036347.1"/>
</dbReference>
<proteinExistence type="predicted"/>
<dbReference type="InterPro" id="IPR011989">
    <property type="entry name" value="ARM-like"/>
</dbReference>
<name>A0A517WMX6_9PLAN</name>
<gene>
    <name evidence="1" type="ORF">V6x_63390</name>
</gene>
<organism evidence="1 2">
    <name type="scientific">Gimesia chilikensis</name>
    <dbReference type="NCBI Taxonomy" id="2605989"/>
    <lineage>
        <taxon>Bacteria</taxon>
        <taxon>Pseudomonadati</taxon>
        <taxon>Planctomycetota</taxon>
        <taxon>Planctomycetia</taxon>
        <taxon>Planctomycetales</taxon>
        <taxon>Planctomycetaceae</taxon>
        <taxon>Gimesia</taxon>
    </lineage>
</organism>
<evidence type="ECO:0000313" key="1">
    <source>
        <dbReference type="EMBL" id="QDU06585.1"/>
    </source>
</evidence>
<protein>
    <recommendedName>
        <fullName evidence="3">HEAT repeat domain-containing protein</fullName>
    </recommendedName>
</protein>
<reference evidence="1 2" key="1">
    <citation type="submission" date="2019-02" db="EMBL/GenBank/DDBJ databases">
        <title>Deep-cultivation of Planctomycetes and their phenomic and genomic characterization uncovers novel biology.</title>
        <authorList>
            <person name="Wiegand S."/>
            <person name="Jogler M."/>
            <person name="Boedeker C."/>
            <person name="Pinto D."/>
            <person name="Vollmers J."/>
            <person name="Rivas-Marin E."/>
            <person name="Kohn T."/>
            <person name="Peeters S.H."/>
            <person name="Heuer A."/>
            <person name="Rast P."/>
            <person name="Oberbeckmann S."/>
            <person name="Bunk B."/>
            <person name="Jeske O."/>
            <person name="Meyerdierks A."/>
            <person name="Storesund J.E."/>
            <person name="Kallscheuer N."/>
            <person name="Luecker S."/>
            <person name="Lage O.M."/>
            <person name="Pohl T."/>
            <person name="Merkel B.J."/>
            <person name="Hornburger P."/>
            <person name="Mueller R.-W."/>
            <person name="Bruemmer F."/>
            <person name="Labrenz M."/>
            <person name="Spormann A.M."/>
            <person name="Op den Camp H."/>
            <person name="Overmann J."/>
            <person name="Amann R."/>
            <person name="Jetten M.S.M."/>
            <person name="Mascher T."/>
            <person name="Medema M.H."/>
            <person name="Devos D.P."/>
            <person name="Kaster A.-K."/>
            <person name="Ovreas L."/>
            <person name="Rohde M."/>
            <person name="Galperin M.Y."/>
            <person name="Jogler C."/>
        </authorList>
    </citation>
    <scope>NUCLEOTIDE SEQUENCE [LARGE SCALE GENOMIC DNA]</scope>
    <source>
        <strain evidence="1 2">V6</strain>
    </source>
</reference>
<dbReference type="Gene3D" id="1.25.10.10">
    <property type="entry name" value="Leucine-rich Repeat Variant"/>
    <property type="match status" value="1"/>
</dbReference>
<sequence length="267" mass="30413">MNDDSDFSHPMLSFCEGASQTAVRFKEQLSSFEPGSDAWKEFLKTHCDSQNHVLQITSIQEIGKSGDPEWLNFLQARLHSETGPFEWTPLLCAIGELGGFRSREDYAPYLESEDEHVRVIALMIPYYLPREDAIVILIDKMNHDPSLTVRQTAARRLVDLGSDAGLPLLLEEFHQEQQQYSEKTRLAFLLTVLCHPEGLQFLQQQIAMHSSLSRQDRTLLFSAVCDLFLHEGLELPPCERPADLPLETLFQRATDWLEAQLVAIAEE</sequence>
<dbReference type="SUPFAM" id="SSF48371">
    <property type="entry name" value="ARM repeat"/>
    <property type="match status" value="1"/>
</dbReference>
<dbReference type="InterPro" id="IPR016024">
    <property type="entry name" value="ARM-type_fold"/>
</dbReference>
<dbReference type="Proteomes" id="UP000320722">
    <property type="component" value="Chromosome"/>
</dbReference>
<dbReference type="EMBL" id="CP036347">
    <property type="protein sequence ID" value="QDU06585.1"/>
    <property type="molecule type" value="Genomic_DNA"/>
</dbReference>
<dbReference type="AlphaFoldDB" id="A0A517WMX6"/>
<evidence type="ECO:0008006" key="3">
    <source>
        <dbReference type="Google" id="ProtNLM"/>
    </source>
</evidence>
<accession>A0A517WMX6</accession>
<evidence type="ECO:0000313" key="2">
    <source>
        <dbReference type="Proteomes" id="UP000320722"/>
    </source>
</evidence>